<dbReference type="AlphaFoldDB" id="A0A0D1Z0J4"/>
<dbReference type="Proteomes" id="UP000053328">
    <property type="component" value="Unassembled WGS sequence"/>
</dbReference>
<gene>
    <name evidence="2" type="ORF">PV08_01706</name>
</gene>
<evidence type="ECO:0000256" key="1">
    <source>
        <dbReference type="SAM" id="MobiDB-lite"/>
    </source>
</evidence>
<dbReference type="RefSeq" id="XP_016241342.1">
    <property type="nucleotide sequence ID" value="XM_016376066.1"/>
</dbReference>
<feature type="region of interest" description="Disordered" evidence="1">
    <location>
        <begin position="179"/>
        <end position="201"/>
    </location>
</feature>
<protein>
    <submittedName>
        <fullName evidence="2">Uncharacterized protein</fullName>
    </submittedName>
</protein>
<keyword evidence="3" id="KW-1185">Reference proteome</keyword>
<dbReference type="HOGENOM" id="CLU_066669_0_0_1"/>
<evidence type="ECO:0000313" key="2">
    <source>
        <dbReference type="EMBL" id="KIW21126.1"/>
    </source>
</evidence>
<accession>A0A0D1Z0J4</accession>
<dbReference type="EMBL" id="KN847492">
    <property type="protein sequence ID" value="KIW21126.1"/>
    <property type="molecule type" value="Genomic_DNA"/>
</dbReference>
<reference evidence="2 3" key="1">
    <citation type="submission" date="2015-01" db="EMBL/GenBank/DDBJ databases">
        <title>The Genome Sequence of Exophiala spinifera CBS89968.</title>
        <authorList>
            <consortium name="The Broad Institute Genomics Platform"/>
            <person name="Cuomo C."/>
            <person name="de Hoog S."/>
            <person name="Gorbushina A."/>
            <person name="Stielow B."/>
            <person name="Teixiera M."/>
            <person name="Abouelleil A."/>
            <person name="Chapman S.B."/>
            <person name="Priest M."/>
            <person name="Young S.K."/>
            <person name="Wortman J."/>
            <person name="Nusbaum C."/>
            <person name="Birren B."/>
        </authorList>
    </citation>
    <scope>NUCLEOTIDE SEQUENCE [LARGE SCALE GENOMIC DNA]</scope>
    <source>
        <strain evidence="2 3">CBS 89968</strain>
    </source>
</reference>
<evidence type="ECO:0000313" key="3">
    <source>
        <dbReference type="Proteomes" id="UP000053328"/>
    </source>
</evidence>
<sequence>MPATTRSKSKQSHLEDLGVKEPKSKNAKDKQQLPQSKTSRSKAPDSKKRTSSPSPSESKSRSKKRKSSSSSTTSAASSSSPPSSKKSRQGQRGDKSSGSSPDTARNKNNNTAKDEDTGNDKDKEEDTIPINRSPVLQLWSACVAHHLYPQFPWTTDLAIGAAISTLCAIAKGKSIGTIEPREKTHDEEAEQSAERRAAEAGADREIQVMGFRLYVKGEDVLVQGKPRRGNEDLLKRKFGPGNYERAKKAMDDAIATWTTTATTGGGGQGGKRNDDELNSKAFHMYEEFRPSVQSGQSGWGKKGVLKLNRVREVVAR</sequence>
<dbReference type="VEuPathDB" id="FungiDB:PV08_01706"/>
<proteinExistence type="predicted"/>
<feature type="region of interest" description="Disordered" evidence="1">
    <location>
        <begin position="259"/>
        <end position="278"/>
    </location>
</feature>
<dbReference type="OrthoDB" id="514070at2759"/>
<organism evidence="2 3">
    <name type="scientific">Exophiala spinifera</name>
    <dbReference type="NCBI Taxonomy" id="91928"/>
    <lineage>
        <taxon>Eukaryota</taxon>
        <taxon>Fungi</taxon>
        <taxon>Dikarya</taxon>
        <taxon>Ascomycota</taxon>
        <taxon>Pezizomycotina</taxon>
        <taxon>Eurotiomycetes</taxon>
        <taxon>Chaetothyriomycetidae</taxon>
        <taxon>Chaetothyriales</taxon>
        <taxon>Herpotrichiellaceae</taxon>
        <taxon>Exophiala</taxon>
    </lineage>
</organism>
<feature type="region of interest" description="Disordered" evidence="1">
    <location>
        <begin position="1"/>
        <end position="129"/>
    </location>
</feature>
<feature type="compositionally biased region" description="Low complexity" evidence="1">
    <location>
        <begin position="68"/>
        <end position="84"/>
    </location>
</feature>
<feature type="compositionally biased region" description="Basic and acidic residues" evidence="1">
    <location>
        <begin position="112"/>
        <end position="126"/>
    </location>
</feature>
<feature type="compositionally biased region" description="Basic and acidic residues" evidence="1">
    <location>
        <begin position="12"/>
        <end position="31"/>
    </location>
</feature>
<dbReference type="GeneID" id="27328789"/>
<name>A0A0D1Z0J4_9EURO</name>
<feature type="compositionally biased region" description="Polar residues" evidence="1">
    <location>
        <begin position="96"/>
        <end position="111"/>
    </location>
</feature>